<proteinExistence type="predicted"/>
<dbReference type="EMBL" id="PDUG01000006">
    <property type="protein sequence ID" value="PIC20603.1"/>
    <property type="molecule type" value="Genomic_DNA"/>
</dbReference>
<evidence type="ECO:0000313" key="2">
    <source>
        <dbReference type="Proteomes" id="UP000230233"/>
    </source>
</evidence>
<gene>
    <name evidence="1" type="primary">Cnig_chr_X.g25744</name>
    <name evidence="1" type="ORF">B9Z55_025744</name>
</gene>
<dbReference type="OrthoDB" id="5875034at2759"/>
<sequence>MPLTIPAAEDKDSKAAKCRKSIFFGITCVSIFFEGNTWESFHVSLKHHVSEFLSIREPLRSNIPDRQLNSFTNRYENYENAIDALFNELRGGRTSENSLYEICFLKHVVLSKNFDNHLVMAFASHLQNVLIKLTHLAATCATVRYEETKHIEQYQDEIVNKVTLIASHASMYLNNSLLSAWPSTHNGILKEQMLLNIPNPTNVDQNQLEKVANLTRLLLANKGLPNYAYEILIVREANDKYESYFNGESTRCTFNKHNSGFDTIIGRISFNSADQFEKIRLETVLEKQRAAAAEVNQTIQSEMNSLYVGPTLPIIAEALKRKIGKDILTDYEFSCWAIIREWRWIPCPGITYGVSPFEINDVESITTLRYKNRGSLTQDCEDFRFFFFV</sequence>
<organism evidence="1 2">
    <name type="scientific">Caenorhabditis nigoni</name>
    <dbReference type="NCBI Taxonomy" id="1611254"/>
    <lineage>
        <taxon>Eukaryota</taxon>
        <taxon>Metazoa</taxon>
        <taxon>Ecdysozoa</taxon>
        <taxon>Nematoda</taxon>
        <taxon>Chromadorea</taxon>
        <taxon>Rhabditida</taxon>
        <taxon>Rhabditina</taxon>
        <taxon>Rhabditomorpha</taxon>
        <taxon>Rhabditoidea</taxon>
        <taxon>Rhabditidae</taxon>
        <taxon>Peloderinae</taxon>
        <taxon>Caenorhabditis</taxon>
    </lineage>
</organism>
<reference evidence="2" key="1">
    <citation type="submission" date="2017-10" db="EMBL/GenBank/DDBJ databases">
        <title>Rapid genome shrinkage in a self-fertile nematode reveals novel sperm competition proteins.</title>
        <authorList>
            <person name="Yin D."/>
            <person name="Schwarz E.M."/>
            <person name="Thomas C.G."/>
            <person name="Felde R.L."/>
            <person name="Korf I.F."/>
            <person name="Cutter A.D."/>
            <person name="Schartner C.M."/>
            <person name="Ralston E.J."/>
            <person name="Meyer B.J."/>
            <person name="Haag E.S."/>
        </authorList>
    </citation>
    <scope>NUCLEOTIDE SEQUENCE [LARGE SCALE GENOMIC DNA]</scope>
    <source>
        <strain evidence="2">JU1422</strain>
    </source>
</reference>
<name>A0A2G5T052_9PELO</name>
<protein>
    <submittedName>
        <fullName evidence="1">Uncharacterized protein</fullName>
    </submittedName>
</protein>
<dbReference type="Proteomes" id="UP000230233">
    <property type="component" value="Chromosome X"/>
</dbReference>
<comment type="caution">
    <text evidence="1">The sequence shown here is derived from an EMBL/GenBank/DDBJ whole genome shotgun (WGS) entry which is preliminary data.</text>
</comment>
<keyword evidence="2" id="KW-1185">Reference proteome</keyword>
<dbReference type="AlphaFoldDB" id="A0A2G5T052"/>
<evidence type="ECO:0000313" key="1">
    <source>
        <dbReference type="EMBL" id="PIC20603.1"/>
    </source>
</evidence>
<accession>A0A2G5T052</accession>